<evidence type="ECO:0000313" key="8">
    <source>
        <dbReference type="Proteomes" id="UP000189739"/>
    </source>
</evidence>
<dbReference type="GO" id="GO:0042026">
    <property type="term" value="P:protein refolding"/>
    <property type="evidence" value="ECO:0007669"/>
    <property type="project" value="TreeGrafter"/>
</dbReference>
<dbReference type="SUPFAM" id="SSF46565">
    <property type="entry name" value="Chaperone J-domain"/>
    <property type="match status" value="1"/>
</dbReference>
<dbReference type="OrthoDB" id="9779889at2"/>
<dbReference type="FunFam" id="2.60.260.20:FF:000005">
    <property type="entry name" value="Chaperone protein dnaJ 1, mitochondrial"/>
    <property type="match status" value="1"/>
</dbReference>
<dbReference type="InterPro" id="IPR018253">
    <property type="entry name" value="DnaJ_domain_CS"/>
</dbReference>
<comment type="caution">
    <text evidence="7">The sequence shown here is derived from an EMBL/GenBank/DDBJ whole genome shotgun (WGS) entry which is preliminary data.</text>
</comment>
<dbReference type="CDD" id="cd10747">
    <property type="entry name" value="DnaJ_C"/>
    <property type="match status" value="1"/>
</dbReference>
<dbReference type="Proteomes" id="UP000189739">
    <property type="component" value="Unassembled WGS sequence"/>
</dbReference>
<dbReference type="Pfam" id="PF01556">
    <property type="entry name" value="DnaJ_C"/>
    <property type="match status" value="1"/>
</dbReference>
<keyword evidence="2" id="KW-0677">Repeat</keyword>
<feature type="domain" description="J" evidence="6">
    <location>
        <begin position="5"/>
        <end position="70"/>
    </location>
</feature>
<name>A0A1S9PED6_9SPHI</name>
<keyword evidence="1" id="KW-0479">Metal-binding</keyword>
<dbReference type="Gene3D" id="2.60.260.20">
    <property type="entry name" value="Urease metallochaperone UreE, N-terminal domain"/>
    <property type="match status" value="2"/>
</dbReference>
<dbReference type="STRING" id="1792845.BC343_28315"/>
<dbReference type="AlphaFoldDB" id="A0A1S9PED6"/>
<feature type="compositionally biased region" description="Gly residues" evidence="5">
    <location>
        <begin position="122"/>
        <end position="133"/>
    </location>
</feature>
<organism evidence="7 8">
    <name type="scientific">Mucilaginibacter pedocola</name>
    <dbReference type="NCBI Taxonomy" id="1792845"/>
    <lineage>
        <taxon>Bacteria</taxon>
        <taxon>Pseudomonadati</taxon>
        <taxon>Bacteroidota</taxon>
        <taxon>Sphingobacteriia</taxon>
        <taxon>Sphingobacteriales</taxon>
        <taxon>Sphingobacteriaceae</taxon>
        <taxon>Mucilaginibacter</taxon>
    </lineage>
</organism>
<dbReference type="InterPro" id="IPR036869">
    <property type="entry name" value="J_dom_sf"/>
</dbReference>
<dbReference type="PRINTS" id="PR00625">
    <property type="entry name" value="JDOMAIN"/>
</dbReference>
<dbReference type="RefSeq" id="WP_078348811.1">
    <property type="nucleotide sequence ID" value="NZ_MBTF01000014.1"/>
</dbReference>
<sequence>MAFIDYYKVLGVDKNASEKDIKSAYRKLARKHHPDLNPNDAESNKIFQQLNEANEVLSDPEKRKKYDKYGENWQHGEAYEQAQQQQRRQSSYSGGFGGGGAQDFGGYDFGGGDFSEFFNSMFGGGPPGSGSGGSRQQQRYRGQDLNATYQVSLRDVMESKKQTLTVNGKNIRLTIPAGVENGQTIKIAGHGAAGSNGAPAGDLYIQFTIPDDAEFKRAGADLYKTFDLDLYTAVLGGDITADTLTGKVKLKVAGGTQNGTKVKLKGKGVPVYKKEGQFGDLYITYNVQLPTHLTEKQRELFEELAKTSSKN</sequence>
<dbReference type="GO" id="GO:0005737">
    <property type="term" value="C:cytoplasm"/>
    <property type="evidence" value="ECO:0007669"/>
    <property type="project" value="TreeGrafter"/>
</dbReference>
<dbReference type="Pfam" id="PF00226">
    <property type="entry name" value="DnaJ"/>
    <property type="match status" value="1"/>
</dbReference>
<evidence type="ECO:0000256" key="4">
    <source>
        <dbReference type="ARBA" id="ARBA00022833"/>
    </source>
</evidence>
<keyword evidence="3" id="KW-0863">Zinc-finger</keyword>
<dbReference type="CDD" id="cd06257">
    <property type="entry name" value="DnaJ"/>
    <property type="match status" value="1"/>
</dbReference>
<accession>A0A1S9PED6</accession>
<evidence type="ECO:0000256" key="3">
    <source>
        <dbReference type="ARBA" id="ARBA00022771"/>
    </source>
</evidence>
<evidence type="ECO:0000256" key="2">
    <source>
        <dbReference type="ARBA" id="ARBA00022737"/>
    </source>
</evidence>
<dbReference type="InterPro" id="IPR001623">
    <property type="entry name" value="DnaJ_domain"/>
</dbReference>
<dbReference type="Gene3D" id="1.10.287.110">
    <property type="entry name" value="DnaJ domain"/>
    <property type="match status" value="1"/>
</dbReference>
<dbReference type="PANTHER" id="PTHR43096">
    <property type="entry name" value="DNAJ HOMOLOG 1, MITOCHONDRIAL-RELATED"/>
    <property type="match status" value="1"/>
</dbReference>
<dbReference type="GO" id="GO:0008270">
    <property type="term" value="F:zinc ion binding"/>
    <property type="evidence" value="ECO:0007669"/>
    <property type="project" value="UniProtKB-KW"/>
</dbReference>
<evidence type="ECO:0000313" key="7">
    <source>
        <dbReference type="EMBL" id="OOQ59315.1"/>
    </source>
</evidence>
<dbReference type="EMBL" id="MBTF01000014">
    <property type="protein sequence ID" value="OOQ59315.1"/>
    <property type="molecule type" value="Genomic_DNA"/>
</dbReference>
<gene>
    <name evidence="7" type="ORF">BC343_28315</name>
</gene>
<evidence type="ECO:0000256" key="1">
    <source>
        <dbReference type="ARBA" id="ARBA00022723"/>
    </source>
</evidence>
<evidence type="ECO:0000259" key="6">
    <source>
        <dbReference type="PROSITE" id="PS50076"/>
    </source>
</evidence>
<dbReference type="PROSITE" id="PS50076">
    <property type="entry name" value="DNAJ_2"/>
    <property type="match status" value="1"/>
</dbReference>
<protein>
    <submittedName>
        <fullName evidence="7">Molecular chaperone DnaJ</fullName>
    </submittedName>
</protein>
<keyword evidence="4" id="KW-0862">Zinc</keyword>
<dbReference type="InterPro" id="IPR008971">
    <property type="entry name" value="HSP40/DnaJ_pept-bd"/>
</dbReference>
<evidence type="ECO:0000256" key="5">
    <source>
        <dbReference type="SAM" id="MobiDB-lite"/>
    </source>
</evidence>
<reference evidence="7 8" key="1">
    <citation type="submission" date="2016-07" db="EMBL/GenBank/DDBJ databases">
        <title>Genomic analysis of zinc-resistant bacterium Mucilaginibacter pedocola TBZ30.</title>
        <authorList>
            <person name="Huang J."/>
            <person name="Tang J."/>
        </authorList>
    </citation>
    <scope>NUCLEOTIDE SEQUENCE [LARGE SCALE GENOMIC DNA]</scope>
    <source>
        <strain evidence="7 8">TBZ30</strain>
    </source>
</reference>
<dbReference type="GO" id="GO:0051082">
    <property type="term" value="F:unfolded protein binding"/>
    <property type="evidence" value="ECO:0007669"/>
    <property type="project" value="InterPro"/>
</dbReference>
<dbReference type="SUPFAM" id="SSF49493">
    <property type="entry name" value="HSP40/DnaJ peptide-binding domain"/>
    <property type="match status" value="2"/>
</dbReference>
<dbReference type="PANTHER" id="PTHR43096:SF10">
    <property type="entry name" value="CHAPERONE PROTEIN DNAJ A6, CHLOROPLASTIC"/>
    <property type="match status" value="1"/>
</dbReference>
<dbReference type="PROSITE" id="PS00636">
    <property type="entry name" value="DNAJ_1"/>
    <property type="match status" value="1"/>
</dbReference>
<feature type="region of interest" description="Disordered" evidence="5">
    <location>
        <begin position="118"/>
        <end position="140"/>
    </location>
</feature>
<keyword evidence="8" id="KW-1185">Reference proteome</keyword>
<proteinExistence type="predicted"/>
<dbReference type="InterPro" id="IPR002939">
    <property type="entry name" value="DnaJ_C"/>
</dbReference>
<dbReference type="SMART" id="SM00271">
    <property type="entry name" value="DnaJ"/>
    <property type="match status" value="1"/>
</dbReference>